<keyword evidence="1" id="KW-0472">Membrane</keyword>
<dbReference type="Proteomes" id="UP000249248">
    <property type="component" value="Unassembled WGS sequence"/>
</dbReference>
<evidence type="ECO:0000259" key="2">
    <source>
        <dbReference type="Pfam" id="PF00144"/>
    </source>
</evidence>
<protein>
    <submittedName>
        <fullName evidence="3">Serine hydrolase</fullName>
    </submittedName>
</protein>
<gene>
    <name evidence="3" type="ORF">DNU06_12095</name>
</gene>
<feature type="domain" description="Beta-lactamase-related" evidence="2">
    <location>
        <begin position="95"/>
        <end position="362"/>
    </location>
</feature>
<reference evidence="3 4" key="1">
    <citation type="submission" date="2018-06" db="EMBL/GenBank/DDBJ databases">
        <title>The draft genome sequence of Crocinitomix sp. SM1701.</title>
        <authorList>
            <person name="Zhang X."/>
        </authorList>
    </citation>
    <scope>NUCLEOTIDE SEQUENCE [LARGE SCALE GENOMIC DNA]</scope>
    <source>
        <strain evidence="3 4">SM1701</strain>
    </source>
</reference>
<dbReference type="OrthoDB" id="9773047at2"/>
<proteinExistence type="predicted"/>
<dbReference type="SUPFAM" id="SSF56601">
    <property type="entry name" value="beta-lactamase/transpeptidase-like"/>
    <property type="match status" value="1"/>
</dbReference>
<dbReference type="InterPro" id="IPR012338">
    <property type="entry name" value="Beta-lactam/transpept-like"/>
</dbReference>
<dbReference type="PANTHER" id="PTHR43283">
    <property type="entry name" value="BETA-LACTAMASE-RELATED"/>
    <property type="match status" value="1"/>
</dbReference>
<keyword evidence="1" id="KW-1133">Transmembrane helix</keyword>
<keyword evidence="3" id="KW-0378">Hydrolase</keyword>
<dbReference type="PANTHER" id="PTHR43283:SF7">
    <property type="entry name" value="BETA-LACTAMASE-RELATED DOMAIN-CONTAINING PROTEIN"/>
    <property type="match status" value="1"/>
</dbReference>
<dbReference type="InterPro" id="IPR001466">
    <property type="entry name" value="Beta-lactam-related"/>
</dbReference>
<comment type="caution">
    <text evidence="3">The sequence shown here is derived from an EMBL/GenBank/DDBJ whole genome shotgun (WGS) entry which is preliminary data.</text>
</comment>
<dbReference type="RefSeq" id="WP_111063604.1">
    <property type="nucleotide sequence ID" value="NZ_JBHUCU010000017.1"/>
</dbReference>
<keyword evidence="4" id="KW-1185">Reference proteome</keyword>
<dbReference type="AlphaFoldDB" id="A0A2W1NPN9"/>
<evidence type="ECO:0000313" key="4">
    <source>
        <dbReference type="Proteomes" id="UP000249248"/>
    </source>
</evidence>
<evidence type="ECO:0000256" key="1">
    <source>
        <dbReference type="SAM" id="Phobius"/>
    </source>
</evidence>
<name>A0A2W1NPN9_9FLAO</name>
<dbReference type="Gene3D" id="3.40.710.10">
    <property type="entry name" value="DD-peptidase/beta-lactamase superfamily"/>
    <property type="match status" value="1"/>
</dbReference>
<evidence type="ECO:0000313" key="3">
    <source>
        <dbReference type="EMBL" id="PZE16588.1"/>
    </source>
</evidence>
<dbReference type="Pfam" id="PF00144">
    <property type="entry name" value="Beta-lactamase"/>
    <property type="match status" value="1"/>
</dbReference>
<dbReference type="EMBL" id="QKSB01000007">
    <property type="protein sequence ID" value="PZE16588.1"/>
    <property type="molecule type" value="Genomic_DNA"/>
</dbReference>
<dbReference type="InterPro" id="IPR050789">
    <property type="entry name" value="Diverse_Enzym_Activities"/>
</dbReference>
<sequence>MKRLGKIIKYIVLSILALFIIANLIILLSGRIYIYKGLASTYFRGVPRPTIYDQTIFNNRKISHGNGEQWKLQENTHSTSLSETDSAFITSLNPASFLVLKGDEIIYEEYWGKHDVNATGNSFSMAKSIVSLLIGVALKEGDIQSLDEPVANYLPEFKGDKENITIRHILTMSSGLSWSENYYHPFCDVAELYYDTDARDLSLNRRTIEEPPGEIWRYKSGDTQVLMYILEAATGRNVTTYASEKLWRKIGAESDALWSLVGDKDSEVKAYCCFYATSRDFARLGKLINNNGYWNGQEVIDSSYLSSFKSLAPLKKANGKANLLYGFQYWIYKGLPFEVTYFRGMAGQYIISIPSKDLVIVRTGDGTLANWTNTANEKNDALEGHRMELPTYINIGLSILNQTN</sequence>
<keyword evidence="1" id="KW-0812">Transmembrane</keyword>
<feature type="transmembrane region" description="Helical" evidence="1">
    <location>
        <begin position="12"/>
        <end position="34"/>
    </location>
</feature>
<organism evidence="3 4">
    <name type="scientific">Putridiphycobacter roseus</name>
    <dbReference type="NCBI Taxonomy" id="2219161"/>
    <lineage>
        <taxon>Bacteria</taxon>
        <taxon>Pseudomonadati</taxon>
        <taxon>Bacteroidota</taxon>
        <taxon>Flavobacteriia</taxon>
        <taxon>Flavobacteriales</taxon>
        <taxon>Crocinitomicaceae</taxon>
        <taxon>Putridiphycobacter</taxon>
    </lineage>
</organism>
<accession>A0A2W1NPN9</accession>
<dbReference type="GO" id="GO:0016787">
    <property type="term" value="F:hydrolase activity"/>
    <property type="evidence" value="ECO:0007669"/>
    <property type="project" value="UniProtKB-KW"/>
</dbReference>